<dbReference type="EMBL" id="KR029577">
    <property type="protein sequence ID" value="AKH45795.1"/>
    <property type="molecule type" value="Genomic_DNA"/>
</dbReference>
<reference evidence="1" key="1">
    <citation type="journal article" date="2015" name="Front. Microbiol.">
        <title>Combining genomic sequencing methods to explore viral diversity and reveal potential virus-host interactions.</title>
        <authorList>
            <person name="Chow C.E."/>
            <person name="Winget D.M."/>
            <person name="White R.A.III."/>
            <person name="Hallam S.J."/>
            <person name="Suttle C.A."/>
        </authorList>
    </citation>
    <scope>NUCLEOTIDE SEQUENCE</scope>
    <source>
        <strain evidence="1">Anoxic3_1</strain>
    </source>
</reference>
<name>A0A0F7L1P2_9VIRU</name>
<protein>
    <submittedName>
        <fullName evidence="1">Uncharacterized protein</fullName>
    </submittedName>
</protein>
<accession>A0A0F7L1P2</accession>
<proteinExistence type="predicted"/>
<evidence type="ECO:0000313" key="1">
    <source>
        <dbReference type="EMBL" id="AKH45795.1"/>
    </source>
</evidence>
<organism evidence="1">
    <name type="scientific">uncultured marine virus</name>
    <dbReference type="NCBI Taxonomy" id="186617"/>
    <lineage>
        <taxon>Viruses</taxon>
        <taxon>environmental samples</taxon>
    </lineage>
</organism>
<reference evidence="1" key="2">
    <citation type="submission" date="2015-03" db="EMBL/GenBank/DDBJ databases">
        <authorList>
            <person name="Chow C.-E.T."/>
            <person name="Winget D.M."/>
            <person name="White R.A.III."/>
            <person name="Hallam S.J."/>
            <person name="Suttle C.A."/>
        </authorList>
    </citation>
    <scope>NUCLEOTIDE SEQUENCE</scope>
    <source>
        <strain evidence="1">Anoxic3_1</strain>
    </source>
</reference>
<sequence length="64" mass="6823">MLPHTSASAKLRSVSTVGAFCRMRASTLDGQWAWSDTTPPLVPKVAALVVLRNTRTGRVSGPQS</sequence>